<accession>G7Y3C2</accession>
<evidence type="ECO:0000313" key="2">
    <source>
        <dbReference type="Proteomes" id="UP000008909"/>
    </source>
</evidence>
<dbReference type="EMBL" id="DF142839">
    <property type="protein sequence ID" value="GAA47459.1"/>
    <property type="molecule type" value="Genomic_DNA"/>
</dbReference>
<sequence length="287" mass="32463">MHEQDPEYHDAFSAGWSENFEQTVTASVLRVISVVLRSLESVPNPDKNEKTCTNKSSTSVTDYYYCYWYAQCSRTVGLNPDGGLRTQKLVSVCSVSCCFEKLTTDIAYPVILTAVIMKLARCTVRVCDLVPKWYNTVLSEQTKTVLNFNALVSGKGVGINLKDAKCRIFVYMAHFCVLNSSGYRVRRKYLKGRPTLMILSNPVLLVMASYYVITSDIGYNAFGSAMISCPFKHSFVHTKHDKPDEHLGVLQRTNTISLRISIRDDQMNCVLEEKCFQLSIRNGPKLW</sequence>
<keyword evidence="2" id="KW-1185">Reference proteome</keyword>
<dbReference type="AlphaFoldDB" id="G7Y3C2"/>
<dbReference type="Proteomes" id="UP000008909">
    <property type="component" value="Unassembled WGS sequence"/>
</dbReference>
<reference evidence="1" key="1">
    <citation type="journal article" date="2011" name="Genome Biol.">
        <title>The draft genome of the carcinogenic human liver fluke Clonorchis sinensis.</title>
        <authorList>
            <person name="Wang X."/>
            <person name="Chen W."/>
            <person name="Huang Y."/>
            <person name="Sun J."/>
            <person name="Men J."/>
            <person name="Liu H."/>
            <person name="Luo F."/>
            <person name="Guo L."/>
            <person name="Lv X."/>
            <person name="Deng C."/>
            <person name="Zhou C."/>
            <person name="Fan Y."/>
            <person name="Li X."/>
            <person name="Huang L."/>
            <person name="Hu Y."/>
            <person name="Liang C."/>
            <person name="Hu X."/>
            <person name="Xu J."/>
            <person name="Yu X."/>
        </authorList>
    </citation>
    <scope>NUCLEOTIDE SEQUENCE [LARGE SCALE GENOMIC DNA]</scope>
    <source>
        <strain evidence="1">Henan</strain>
    </source>
</reference>
<protein>
    <submittedName>
        <fullName evidence="1">Uncharacterized protein</fullName>
    </submittedName>
</protein>
<gene>
    <name evidence="1" type="ORF">CLF_100391</name>
</gene>
<name>G7Y3C2_CLOSI</name>
<organism evidence="1 2">
    <name type="scientific">Clonorchis sinensis</name>
    <name type="common">Chinese liver fluke</name>
    <dbReference type="NCBI Taxonomy" id="79923"/>
    <lineage>
        <taxon>Eukaryota</taxon>
        <taxon>Metazoa</taxon>
        <taxon>Spiralia</taxon>
        <taxon>Lophotrochozoa</taxon>
        <taxon>Platyhelminthes</taxon>
        <taxon>Trematoda</taxon>
        <taxon>Digenea</taxon>
        <taxon>Opisthorchiida</taxon>
        <taxon>Opisthorchiata</taxon>
        <taxon>Opisthorchiidae</taxon>
        <taxon>Clonorchis</taxon>
    </lineage>
</organism>
<reference key="2">
    <citation type="submission" date="2011-10" db="EMBL/GenBank/DDBJ databases">
        <title>The genome and transcriptome sequence of Clonorchis sinensis provide insights into the carcinogenic liver fluke.</title>
        <authorList>
            <person name="Wang X."/>
            <person name="Huang Y."/>
            <person name="Chen W."/>
            <person name="Liu H."/>
            <person name="Guo L."/>
            <person name="Chen Y."/>
            <person name="Luo F."/>
            <person name="Zhou W."/>
            <person name="Sun J."/>
            <person name="Mao Q."/>
            <person name="Liang P."/>
            <person name="Zhou C."/>
            <person name="Tian Y."/>
            <person name="Men J."/>
            <person name="Lv X."/>
            <person name="Huang L."/>
            <person name="Zhou J."/>
            <person name="Hu Y."/>
            <person name="Li R."/>
            <person name="Zhang F."/>
            <person name="Lei H."/>
            <person name="Li X."/>
            <person name="Hu X."/>
            <person name="Liang C."/>
            <person name="Xu J."/>
            <person name="Wu Z."/>
            <person name="Yu X."/>
        </authorList>
    </citation>
    <scope>NUCLEOTIDE SEQUENCE</scope>
    <source>
        <strain>Henan</strain>
    </source>
</reference>
<evidence type="ECO:0000313" key="1">
    <source>
        <dbReference type="EMBL" id="GAA47459.1"/>
    </source>
</evidence>
<proteinExistence type="predicted"/>